<gene>
    <name evidence="1" type="primary">jg24993</name>
    <name evidence="1" type="ORF">PAEG_LOCUS1888</name>
</gene>
<sequence>MIRAAKMWNALPATVFPATYNLSTFKARNEKGLGAGMATYAIPAPKNANIHQFVELCAPPIATLAS</sequence>
<dbReference type="EMBL" id="CAKXAJ010006057">
    <property type="protein sequence ID" value="CAH2209490.1"/>
    <property type="molecule type" value="Genomic_DNA"/>
</dbReference>
<protein>
    <submittedName>
        <fullName evidence="1">Jg24993 protein</fullName>
    </submittedName>
</protein>
<dbReference type="Proteomes" id="UP000838756">
    <property type="component" value="Unassembled WGS sequence"/>
</dbReference>
<dbReference type="OrthoDB" id="7480422at2759"/>
<keyword evidence="2" id="KW-1185">Reference proteome</keyword>
<accession>A0A8S4QKH0</accession>
<evidence type="ECO:0000313" key="1">
    <source>
        <dbReference type="EMBL" id="CAH2209490.1"/>
    </source>
</evidence>
<dbReference type="AlphaFoldDB" id="A0A8S4QKH0"/>
<comment type="caution">
    <text evidence="1">The sequence shown here is derived from an EMBL/GenBank/DDBJ whole genome shotgun (WGS) entry which is preliminary data.</text>
</comment>
<evidence type="ECO:0000313" key="2">
    <source>
        <dbReference type="Proteomes" id="UP000838756"/>
    </source>
</evidence>
<name>A0A8S4QKH0_9NEOP</name>
<proteinExistence type="predicted"/>
<reference evidence="1" key="1">
    <citation type="submission" date="2022-03" db="EMBL/GenBank/DDBJ databases">
        <authorList>
            <person name="Lindestad O."/>
        </authorList>
    </citation>
    <scope>NUCLEOTIDE SEQUENCE</scope>
</reference>
<organism evidence="1 2">
    <name type="scientific">Pararge aegeria aegeria</name>
    <dbReference type="NCBI Taxonomy" id="348720"/>
    <lineage>
        <taxon>Eukaryota</taxon>
        <taxon>Metazoa</taxon>
        <taxon>Ecdysozoa</taxon>
        <taxon>Arthropoda</taxon>
        <taxon>Hexapoda</taxon>
        <taxon>Insecta</taxon>
        <taxon>Pterygota</taxon>
        <taxon>Neoptera</taxon>
        <taxon>Endopterygota</taxon>
        <taxon>Lepidoptera</taxon>
        <taxon>Glossata</taxon>
        <taxon>Ditrysia</taxon>
        <taxon>Papilionoidea</taxon>
        <taxon>Nymphalidae</taxon>
        <taxon>Satyrinae</taxon>
        <taxon>Satyrini</taxon>
        <taxon>Parargina</taxon>
        <taxon>Pararge</taxon>
    </lineage>
</organism>